<dbReference type="OrthoDB" id="174137at2"/>
<reference evidence="2 3" key="1">
    <citation type="submission" date="2019-01" db="EMBL/GenBank/DDBJ databases">
        <title>Draft genome sequence of Dictyobacter sp. Uno17.</title>
        <authorList>
            <person name="Wang C.M."/>
            <person name="Zheng Y."/>
            <person name="Sakai Y."/>
            <person name="Abe K."/>
            <person name="Yokota A."/>
            <person name="Yabe S."/>
        </authorList>
    </citation>
    <scope>NUCLEOTIDE SEQUENCE [LARGE SCALE GENOMIC DNA]</scope>
    <source>
        <strain evidence="2 3">Uno17</strain>
    </source>
</reference>
<dbReference type="RefSeq" id="WP_149404767.1">
    <property type="nucleotide sequence ID" value="NZ_BIXY01000190.1"/>
</dbReference>
<accession>A0A5A5TKI7</accession>
<dbReference type="AlphaFoldDB" id="A0A5A5TKI7"/>
<keyword evidence="1" id="KW-0175">Coiled coil</keyword>
<comment type="caution">
    <text evidence="2">The sequence shown here is derived from an EMBL/GenBank/DDBJ whole genome shotgun (WGS) entry which is preliminary data.</text>
</comment>
<dbReference type="Proteomes" id="UP000322530">
    <property type="component" value="Unassembled WGS sequence"/>
</dbReference>
<feature type="coiled-coil region" evidence="1">
    <location>
        <begin position="395"/>
        <end position="438"/>
    </location>
</feature>
<name>A0A5A5TKI7_9CHLR</name>
<organism evidence="2 3">
    <name type="scientific">Dictyobacter arantiisoli</name>
    <dbReference type="NCBI Taxonomy" id="2014874"/>
    <lineage>
        <taxon>Bacteria</taxon>
        <taxon>Bacillati</taxon>
        <taxon>Chloroflexota</taxon>
        <taxon>Ktedonobacteria</taxon>
        <taxon>Ktedonobacterales</taxon>
        <taxon>Dictyobacteraceae</taxon>
        <taxon>Dictyobacter</taxon>
    </lineage>
</organism>
<gene>
    <name evidence="2" type="ORF">KDI_55410</name>
</gene>
<protein>
    <submittedName>
        <fullName evidence="2">Uncharacterized protein</fullName>
    </submittedName>
</protein>
<evidence type="ECO:0000256" key="1">
    <source>
        <dbReference type="SAM" id="Coils"/>
    </source>
</evidence>
<dbReference type="InterPro" id="IPR027417">
    <property type="entry name" value="P-loop_NTPase"/>
</dbReference>
<evidence type="ECO:0000313" key="3">
    <source>
        <dbReference type="Proteomes" id="UP000322530"/>
    </source>
</evidence>
<proteinExistence type="predicted"/>
<dbReference type="EMBL" id="BIXY01000190">
    <property type="protein sequence ID" value="GCF11977.1"/>
    <property type="molecule type" value="Genomic_DNA"/>
</dbReference>
<keyword evidence="3" id="KW-1185">Reference proteome</keyword>
<sequence>MKQLQFHGIVSYPPHVEALRSALEAVVGVRPDILCERIEVPEVRWQMAVESMLGNRRFSILVPPDTYDDVLQFIEQSKADSRFHYARVLDLERVWQQQRPAISQSLALQVSTEDPYVQAYVNSVLGSIITCTSAREVRKYDRAITTELVYYSEWAVQKLSEKDYVRWFVGRRALDSQIEACERELNQIRNDLLLQATLHSHVKEQKARLDYKDSLSILRPNLENPPEDGYLRLEITDLIEKVQALDLSTVQRLEQEIQNLIDLIRHYEQEKAHGVEEQGRRSATLDALDRQWALADTEEKECEKEVSAIRERLPEAEELAQALFIEQRKERDLSQVIANASKAAKSYTTQANDTAQEMQNLRLEYNIKYHFSGIPEAIHDRRYNQEHERLSATELPRYKAQIQQALQEADEELREHILHNLRERIQYAKDELRRMNDALRASVFRGDRYQFCWDVASEMKEYYRLIDDSQLLGTNPLFESTFYEQNHETFDRFYAELMRESQGDREKQSKAILTDYRTYLTYDLDVTHSDGRVSRLSKIVGETSGGETQTPFYLAIAASFVQLYRMLDLKSSRRLPPTIRLAVFDEAFNRMDEERIGVTLDLFRQFHLQVITATPLERCEYLVPKMCTSIVVARVGENIVLDDYHNYKAKLEETYGENDA</sequence>
<dbReference type="Pfam" id="PF13558">
    <property type="entry name" value="SbcC_Walker_B"/>
    <property type="match status" value="1"/>
</dbReference>
<dbReference type="Gene3D" id="3.40.50.300">
    <property type="entry name" value="P-loop containing nucleotide triphosphate hydrolases"/>
    <property type="match status" value="1"/>
</dbReference>
<evidence type="ECO:0000313" key="2">
    <source>
        <dbReference type="EMBL" id="GCF11977.1"/>
    </source>
</evidence>